<accession>A0A1I3F060</accession>
<dbReference type="PROSITE" id="PS50206">
    <property type="entry name" value="RHODANESE_3"/>
    <property type="match status" value="1"/>
</dbReference>
<dbReference type="PANTHER" id="PTHR43031">
    <property type="entry name" value="FAD-DEPENDENT OXIDOREDUCTASE"/>
    <property type="match status" value="1"/>
</dbReference>
<dbReference type="STRING" id="442341.SAMN04487959_11593"/>
<gene>
    <name evidence="2" type="ORF">SAMN04487959_11593</name>
</gene>
<dbReference type="PANTHER" id="PTHR43031:SF1">
    <property type="entry name" value="PYRIDINE NUCLEOTIDE-DISULPHIDE OXIDOREDUCTASE"/>
    <property type="match status" value="1"/>
</dbReference>
<dbReference type="InterPro" id="IPR001763">
    <property type="entry name" value="Rhodanese-like_dom"/>
</dbReference>
<dbReference type="EMBL" id="FOPY01000015">
    <property type="protein sequence ID" value="SFI04540.1"/>
    <property type="molecule type" value="Genomic_DNA"/>
</dbReference>
<keyword evidence="3" id="KW-1185">Reference proteome</keyword>
<dbReference type="InterPro" id="IPR050229">
    <property type="entry name" value="GlpE_sulfurtransferase"/>
</dbReference>
<reference evidence="2 3" key="1">
    <citation type="submission" date="2016-10" db="EMBL/GenBank/DDBJ databases">
        <authorList>
            <person name="de Groot N.N."/>
        </authorList>
    </citation>
    <scope>NUCLEOTIDE SEQUENCE [LARGE SCALE GENOMIC DNA]</scope>
    <source>
        <strain evidence="2 3">CGMCC 1.6848</strain>
    </source>
</reference>
<dbReference type="InterPro" id="IPR001307">
    <property type="entry name" value="Thiosulphate_STrfase_CS"/>
</dbReference>
<dbReference type="SUPFAM" id="SSF52821">
    <property type="entry name" value="Rhodanese/Cell cycle control phosphatase"/>
    <property type="match status" value="1"/>
</dbReference>
<dbReference type="SMART" id="SM00450">
    <property type="entry name" value="RHOD"/>
    <property type="match status" value="1"/>
</dbReference>
<name>A0A1I3F060_9GAMM</name>
<keyword evidence="2" id="KW-0808">Transferase</keyword>
<protein>
    <submittedName>
        <fullName evidence="2">Rhodanese-related sulfurtransferase</fullName>
    </submittedName>
</protein>
<organism evidence="2 3">
    <name type="scientific">Modicisalibacter xianhensis</name>
    <dbReference type="NCBI Taxonomy" id="442341"/>
    <lineage>
        <taxon>Bacteria</taxon>
        <taxon>Pseudomonadati</taxon>
        <taxon>Pseudomonadota</taxon>
        <taxon>Gammaproteobacteria</taxon>
        <taxon>Oceanospirillales</taxon>
        <taxon>Halomonadaceae</taxon>
        <taxon>Modicisalibacter</taxon>
    </lineage>
</organism>
<dbReference type="AlphaFoldDB" id="A0A1I3F060"/>
<proteinExistence type="predicted"/>
<dbReference type="RefSeq" id="WP_092849177.1">
    <property type="nucleotide sequence ID" value="NZ_FOPY01000015.1"/>
</dbReference>
<dbReference type="Proteomes" id="UP000199040">
    <property type="component" value="Unassembled WGS sequence"/>
</dbReference>
<evidence type="ECO:0000259" key="1">
    <source>
        <dbReference type="PROSITE" id="PS50206"/>
    </source>
</evidence>
<feature type="domain" description="Rhodanese" evidence="1">
    <location>
        <begin position="43"/>
        <end position="133"/>
    </location>
</feature>
<dbReference type="GO" id="GO:0004792">
    <property type="term" value="F:thiosulfate-cyanide sulfurtransferase activity"/>
    <property type="evidence" value="ECO:0007669"/>
    <property type="project" value="InterPro"/>
</dbReference>
<evidence type="ECO:0000313" key="2">
    <source>
        <dbReference type="EMBL" id="SFI04540.1"/>
    </source>
</evidence>
<dbReference type="Pfam" id="PF00581">
    <property type="entry name" value="Rhodanese"/>
    <property type="match status" value="1"/>
</dbReference>
<dbReference type="Gene3D" id="3.40.250.10">
    <property type="entry name" value="Rhodanese-like domain"/>
    <property type="match status" value="1"/>
</dbReference>
<sequence length="151" mass="16057">MPSPTSAVLAFPPDTPEATAAAMADKLSHHTDAWDLAEDLANGIQDIVVIDTRSSAKYLAGHIPGAISLPHRDMTPDRLGVLAMDRVYITYCDGIGCNASTKGAWKLARHGLRVKELLGGLDFWQRDGHPIASGEAPGCLVGYMPNDCGCD</sequence>
<dbReference type="InterPro" id="IPR036873">
    <property type="entry name" value="Rhodanese-like_dom_sf"/>
</dbReference>
<evidence type="ECO:0000313" key="3">
    <source>
        <dbReference type="Proteomes" id="UP000199040"/>
    </source>
</evidence>
<dbReference type="PROSITE" id="PS00380">
    <property type="entry name" value="RHODANESE_1"/>
    <property type="match status" value="1"/>
</dbReference>